<dbReference type="InterPro" id="IPR017871">
    <property type="entry name" value="ABC_transporter-like_CS"/>
</dbReference>
<dbReference type="GO" id="GO:0016887">
    <property type="term" value="F:ATP hydrolysis activity"/>
    <property type="evidence" value="ECO:0007669"/>
    <property type="project" value="InterPro"/>
</dbReference>
<dbReference type="InterPro" id="IPR003439">
    <property type="entry name" value="ABC_transporter-like_ATP-bd"/>
</dbReference>
<reference evidence="5 6" key="1">
    <citation type="submission" date="2018-11" db="EMBL/GenBank/DDBJ databases">
        <authorList>
            <person name="Li F."/>
        </authorList>
    </citation>
    <scope>NUCLEOTIDE SEQUENCE [LARGE SCALE GENOMIC DNA]</scope>
    <source>
        <strain evidence="5 6">YS17T</strain>
    </source>
</reference>
<dbReference type="InterPro" id="IPR027417">
    <property type="entry name" value="P-loop_NTPase"/>
</dbReference>
<evidence type="ECO:0000256" key="1">
    <source>
        <dbReference type="ARBA" id="ARBA00022741"/>
    </source>
</evidence>
<organism evidence="5 6">
    <name type="scientific">Aeromicrobium camelliae</name>
    <dbReference type="NCBI Taxonomy" id="1538144"/>
    <lineage>
        <taxon>Bacteria</taxon>
        <taxon>Bacillati</taxon>
        <taxon>Actinomycetota</taxon>
        <taxon>Actinomycetes</taxon>
        <taxon>Propionibacteriales</taxon>
        <taxon>Nocardioidaceae</taxon>
        <taxon>Aeromicrobium</taxon>
    </lineage>
</organism>
<protein>
    <submittedName>
        <fullName evidence="5">Sugar ABC transporter ATP-binding protein</fullName>
    </submittedName>
</protein>
<feature type="domain" description="ABC transporter" evidence="4">
    <location>
        <begin position="24"/>
        <end position="267"/>
    </location>
</feature>
<keyword evidence="2 5" id="KW-0067">ATP-binding</keyword>
<comment type="caution">
    <text evidence="5">The sequence shown here is derived from an EMBL/GenBank/DDBJ whole genome shotgun (WGS) entry which is preliminary data.</text>
</comment>
<dbReference type="PROSITE" id="PS50893">
    <property type="entry name" value="ABC_TRANSPORTER_2"/>
    <property type="match status" value="1"/>
</dbReference>
<sequence>MTETAANDVTTPARDHGRQEPPVLEVRGAVKRFGAVTALGGVDLTLRRRQVVGLLGDNGAGKSTLIKAITGVHALDEGQILLDGEPVSIRTPTEARQHGIEAVYQDLALFDNLGIVSNLYLGNELTKPRRFRALGWLDRKAMERDARERLEKLQVNVPSFNSQIGLMSGGQRQAVAVARAVAFASRVLILDEPTAALGVRETRNVLDTISRLPEEHDLSVILISHNMDHVVQVCDEAVVMRQGRVVGSATPSPDTLQDIVSMIVGATGPGSTPPTGK</sequence>
<evidence type="ECO:0000256" key="2">
    <source>
        <dbReference type="ARBA" id="ARBA00022840"/>
    </source>
</evidence>
<dbReference type="InterPro" id="IPR050107">
    <property type="entry name" value="ABC_carbohydrate_import_ATPase"/>
</dbReference>
<dbReference type="Gene3D" id="3.40.50.300">
    <property type="entry name" value="P-loop containing nucleotide triphosphate hydrolases"/>
    <property type="match status" value="1"/>
</dbReference>
<evidence type="ECO:0000259" key="4">
    <source>
        <dbReference type="PROSITE" id="PS50893"/>
    </source>
</evidence>
<evidence type="ECO:0000256" key="3">
    <source>
        <dbReference type="SAM" id="MobiDB-lite"/>
    </source>
</evidence>
<dbReference type="PROSITE" id="PS00211">
    <property type="entry name" value="ABC_TRANSPORTER_1"/>
    <property type="match status" value="1"/>
</dbReference>
<dbReference type="OrthoDB" id="7875923at2"/>
<dbReference type="SMART" id="SM00382">
    <property type="entry name" value="AAA"/>
    <property type="match status" value="1"/>
</dbReference>
<dbReference type="SUPFAM" id="SSF52540">
    <property type="entry name" value="P-loop containing nucleoside triphosphate hydrolases"/>
    <property type="match status" value="1"/>
</dbReference>
<dbReference type="PANTHER" id="PTHR43790:SF8">
    <property type="entry name" value="SUGAR ABC TRANSPORTER ATP-BINDING PROTEIN"/>
    <property type="match status" value="1"/>
</dbReference>
<dbReference type="Pfam" id="PF00005">
    <property type="entry name" value="ABC_tran"/>
    <property type="match status" value="1"/>
</dbReference>
<dbReference type="GO" id="GO:0005524">
    <property type="term" value="F:ATP binding"/>
    <property type="evidence" value="ECO:0007669"/>
    <property type="project" value="UniProtKB-KW"/>
</dbReference>
<keyword evidence="1" id="KW-0547">Nucleotide-binding</keyword>
<dbReference type="CDD" id="cd03216">
    <property type="entry name" value="ABC_Carb_Monos_I"/>
    <property type="match status" value="1"/>
</dbReference>
<gene>
    <name evidence="5" type="ORF">EHW97_07130</name>
</gene>
<feature type="region of interest" description="Disordered" evidence="3">
    <location>
        <begin position="1"/>
        <end position="21"/>
    </location>
</feature>
<keyword evidence="6" id="KW-1185">Reference proteome</keyword>
<accession>A0A3N6ZDW4</accession>
<dbReference type="InterPro" id="IPR003593">
    <property type="entry name" value="AAA+_ATPase"/>
</dbReference>
<evidence type="ECO:0000313" key="6">
    <source>
        <dbReference type="Proteomes" id="UP000275225"/>
    </source>
</evidence>
<dbReference type="PANTHER" id="PTHR43790">
    <property type="entry name" value="CARBOHYDRATE TRANSPORT ATP-BINDING PROTEIN MG119-RELATED"/>
    <property type="match status" value="1"/>
</dbReference>
<proteinExistence type="predicted"/>
<dbReference type="RefSeq" id="WP_124236472.1">
    <property type="nucleotide sequence ID" value="NZ_JBHUFI010000005.1"/>
</dbReference>
<dbReference type="EMBL" id="RQJX01000007">
    <property type="protein sequence ID" value="RQN08371.1"/>
    <property type="molecule type" value="Genomic_DNA"/>
</dbReference>
<evidence type="ECO:0000313" key="5">
    <source>
        <dbReference type="EMBL" id="RQN08371.1"/>
    </source>
</evidence>
<dbReference type="AlphaFoldDB" id="A0A3N6ZDW4"/>
<dbReference type="Proteomes" id="UP000275225">
    <property type="component" value="Unassembled WGS sequence"/>
</dbReference>
<feature type="compositionally biased region" description="Polar residues" evidence="3">
    <location>
        <begin position="1"/>
        <end position="10"/>
    </location>
</feature>
<name>A0A3N6ZDW4_9ACTN</name>